<feature type="transmembrane region" description="Helical" evidence="1">
    <location>
        <begin position="425"/>
        <end position="454"/>
    </location>
</feature>
<keyword evidence="1" id="KW-0472">Membrane</keyword>
<dbReference type="AlphaFoldDB" id="A0A165GZZ1"/>
<keyword evidence="3" id="KW-1185">Reference proteome</keyword>
<dbReference type="Proteomes" id="UP000076842">
    <property type="component" value="Unassembled WGS sequence"/>
</dbReference>
<protein>
    <submittedName>
        <fullName evidence="2">Uncharacterized protein</fullName>
    </submittedName>
</protein>
<evidence type="ECO:0000313" key="3">
    <source>
        <dbReference type="Proteomes" id="UP000076842"/>
    </source>
</evidence>
<dbReference type="STRING" id="1353952.A0A165GZZ1"/>
<organism evidence="2 3">
    <name type="scientific">Calocera cornea HHB12733</name>
    <dbReference type="NCBI Taxonomy" id="1353952"/>
    <lineage>
        <taxon>Eukaryota</taxon>
        <taxon>Fungi</taxon>
        <taxon>Dikarya</taxon>
        <taxon>Basidiomycota</taxon>
        <taxon>Agaricomycotina</taxon>
        <taxon>Dacrymycetes</taxon>
        <taxon>Dacrymycetales</taxon>
        <taxon>Dacrymycetaceae</taxon>
        <taxon>Calocera</taxon>
    </lineage>
</organism>
<sequence>MVGQFQVPRASYSVSRDLGPIFSLATWMMFTVLAAVLIVVSWGAYGYDTISVFSSDFNGTQTSSWWFNGWVPGPLSFLLPDSSCQAYTYRLGDSFRTSTRIFTWQIENVNQNPEDEDGNWESGGLYTELPYSNAGLEYCDVADITITADMFQQSVQLDTRIMCTLPVPILAKTTVLVSPFLARDTYSNNPWVNSSIGINDILGLANPPQANVSQAVDLLTIDFWYYMFALLQATNGTSPSVLGSQILFYGAGGTNTWCPAAFIGQPGWCTSQDEFNPPQFDLGPEQLYFPISTDNISLLLTTPNSEDFEGAFWNNSIATPISNLVRVMHSAARTDLGGFRSNNVFLNKTALHQQLDASVAVEWLGSTYSNIFNDNCGPNVFCGASSLLGNEPALHNFSALPLNATGPSIIETTYLCNRQTQKSGLALFFAITSGTWSNFFAAYGLWMFASAWYLKRKMPEHRRLRIGQSNILYKRLYRLLAPARFGTIFSLITWLFLGVLAGLLLVISSAAYGYETISISTTDFNYTQTLWFDKYIPQALKPKSSSTCQPFTYRVGDSFRTSTRLFTWVIANVDQTQDEQGNWEAGSLYTALPYSNVEMQYCDVTDITITVDLYQRMTQLDVRVERVLFLFIGEPGWCPSPDEFEVPQYEYVLGLTPGNRSLKLQDGSFGAQQFSFLKNLQQESVYDPWNPAVVPFSFNGSLNNMIRAMHSAARADFGSARPNNIFQNASALQQQLTRTAALTLNGAALSYNLGCNTSVLCGAAQLLGWSPNPGGQSGFTGLPLTSTGPSIIETTYLCNRQAQKSAAELFFSITSGTWSNLFGRLTRRQHSLVFL</sequence>
<accession>A0A165GZZ1</accession>
<evidence type="ECO:0000313" key="2">
    <source>
        <dbReference type="EMBL" id="KZT58697.1"/>
    </source>
</evidence>
<dbReference type="EMBL" id="KV423948">
    <property type="protein sequence ID" value="KZT58697.1"/>
    <property type="molecule type" value="Genomic_DNA"/>
</dbReference>
<keyword evidence="1" id="KW-1133">Transmembrane helix</keyword>
<reference evidence="2 3" key="1">
    <citation type="journal article" date="2016" name="Mol. Biol. Evol.">
        <title>Comparative Genomics of Early-Diverging Mushroom-Forming Fungi Provides Insights into the Origins of Lignocellulose Decay Capabilities.</title>
        <authorList>
            <person name="Nagy L.G."/>
            <person name="Riley R."/>
            <person name="Tritt A."/>
            <person name="Adam C."/>
            <person name="Daum C."/>
            <person name="Floudas D."/>
            <person name="Sun H."/>
            <person name="Yadav J.S."/>
            <person name="Pangilinan J."/>
            <person name="Larsson K.H."/>
            <person name="Matsuura K."/>
            <person name="Barry K."/>
            <person name="Labutti K."/>
            <person name="Kuo R."/>
            <person name="Ohm R.A."/>
            <person name="Bhattacharya S.S."/>
            <person name="Shirouzu T."/>
            <person name="Yoshinaga Y."/>
            <person name="Martin F.M."/>
            <person name="Grigoriev I.V."/>
            <person name="Hibbett D.S."/>
        </authorList>
    </citation>
    <scope>NUCLEOTIDE SEQUENCE [LARGE SCALE GENOMIC DNA]</scope>
    <source>
        <strain evidence="2 3">HHB12733</strain>
    </source>
</reference>
<keyword evidence="1" id="KW-0812">Transmembrane</keyword>
<feature type="transmembrane region" description="Helical" evidence="1">
    <location>
        <begin position="21"/>
        <end position="45"/>
    </location>
</feature>
<dbReference type="InParanoid" id="A0A165GZZ1"/>
<feature type="transmembrane region" description="Helical" evidence="1">
    <location>
        <begin position="485"/>
        <end position="514"/>
    </location>
</feature>
<dbReference type="OrthoDB" id="2564485at2759"/>
<proteinExistence type="predicted"/>
<name>A0A165GZZ1_9BASI</name>
<evidence type="ECO:0000256" key="1">
    <source>
        <dbReference type="SAM" id="Phobius"/>
    </source>
</evidence>
<gene>
    <name evidence="2" type="ORF">CALCODRAFT_508003</name>
</gene>